<organism evidence="2 3">
    <name type="scientific">Paenibacillus favisporus</name>
    <dbReference type="NCBI Taxonomy" id="221028"/>
    <lineage>
        <taxon>Bacteria</taxon>
        <taxon>Bacillati</taxon>
        <taxon>Bacillota</taxon>
        <taxon>Bacilli</taxon>
        <taxon>Bacillales</taxon>
        <taxon>Paenibacillaceae</taxon>
        <taxon>Paenibacillus</taxon>
    </lineage>
</organism>
<sequence>MSLLKSVSFWLTLFMILTCILDASGQGLANIILIRLNPLLEALLHDPVYSGWMSDKHAFVTNSYFISLRFPAYLLSLVMAVIIGAAVDLLIYGMKRGLARRGQSSHHDP</sequence>
<dbReference type="RefSeq" id="WP_354498130.1">
    <property type="nucleotide sequence ID" value="NZ_JBEPLV010000003.1"/>
</dbReference>
<proteinExistence type="predicted"/>
<keyword evidence="1" id="KW-0812">Transmembrane</keyword>
<feature type="transmembrane region" description="Helical" evidence="1">
    <location>
        <begin position="70"/>
        <end position="91"/>
    </location>
</feature>
<dbReference type="EMBL" id="JBEPLV010000003">
    <property type="protein sequence ID" value="MET3546625.1"/>
    <property type="molecule type" value="Genomic_DNA"/>
</dbReference>
<accession>A0ABV2F4E0</accession>
<gene>
    <name evidence="2" type="ORF">ABID47_003241</name>
</gene>
<name>A0ABV2F4E0_9BACL</name>
<evidence type="ECO:0008006" key="4">
    <source>
        <dbReference type="Google" id="ProtNLM"/>
    </source>
</evidence>
<reference evidence="2 3" key="1">
    <citation type="submission" date="2024-06" db="EMBL/GenBank/DDBJ databases">
        <title>Genomic Encyclopedia of Type Strains, Phase IV (KMG-IV): sequencing the most valuable type-strain genomes for metagenomic binning, comparative biology and taxonomic classification.</title>
        <authorList>
            <person name="Goeker M."/>
        </authorList>
    </citation>
    <scope>NUCLEOTIDE SEQUENCE [LARGE SCALE GENOMIC DNA]</scope>
    <source>
        <strain evidence="2 3">DSM 17253</strain>
    </source>
</reference>
<keyword evidence="3" id="KW-1185">Reference proteome</keyword>
<keyword evidence="1" id="KW-0472">Membrane</keyword>
<evidence type="ECO:0000256" key="1">
    <source>
        <dbReference type="SAM" id="Phobius"/>
    </source>
</evidence>
<evidence type="ECO:0000313" key="3">
    <source>
        <dbReference type="Proteomes" id="UP001549098"/>
    </source>
</evidence>
<evidence type="ECO:0000313" key="2">
    <source>
        <dbReference type="EMBL" id="MET3546625.1"/>
    </source>
</evidence>
<comment type="caution">
    <text evidence="2">The sequence shown here is derived from an EMBL/GenBank/DDBJ whole genome shotgun (WGS) entry which is preliminary data.</text>
</comment>
<protein>
    <recommendedName>
        <fullName evidence="4">DUF4321 domain-containing protein</fullName>
    </recommendedName>
</protein>
<keyword evidence="1" id="KW-1133">Transmembrane helix</keyword>
<dbReference type="Proteomes" id="UP001549098">
    <property type="component" value="Unassembled WGS sequence"/>
</dbReference>